<evidence type="ECO:0000313" key="2">
    <source>
        <dbReference type="Proteomes" id="UP000035900"/>
    </source>
</evidence>
<keyword evidence="2" id="KW-1185">Reference proteome</keyword>
<comment type="caution">
    <text evidence="1">The sequence shown here is derived from an EMBL/GenBank/DDBJ whole genome shotgun (WGS) entry which is preliminary data.</text>
</comment>
<protein>
    <submittedName>
        <fullName evidence="1">Uncharacterized protein</fullName>
    </submittedName>
</protein>
<dbReference type="PATRIC" id="fig|1304281.5.peg.1656"/>
<dbReference type="EMBL" id="LFNG01000009">
    <property type="protein sequence ID" value="KMQ71288.1"/>
    <property type="molecule type" value="Genomic_DNA"/>
</dbReference>
<organism evidence="1 2">
    <name type="scientific">Chryseobacterium koreense CCUG 49689</name>
    <dbReference type="NCBI Taxonomy" id="1304281"/>
    <lineage>
        <taxon>Bacteria</taxon>
        <taxon>Pseudomonadati</taxon>
        <taxon>Bacteroidota</taxon>
        <taxon>Flavobacteriia</taxon>
        <taxon>Flavobacteriales</taxon>
        <taxon>Weeksellaceae</taxon>
        <taxon>Chryseobacterium group</taxon>
        <taxon>Chryseobacterium</taxon>
    </lineage>
</organism>
<dbReference type="STRING" id="1304281.ACM44_07750"/>
<dbReference type="Proteomes" id="UP000035900">
    <property type="component" value="Unassembled WGS sequence"/>
</dbReference>
<name>A0A0J7IYG0_9FLAO</name>
<accession>A0A0J7IYG0</accession>
<sequence length="64" mass="7816">MSFSELFIGSSQYSYREIYLIFENNFVTRLKKTKKNIENDDLYKILFLYIWPNTNEVKIKQKIV</sequence>
<dbReference type="AlphaFoldDB" id="A0A0J7IYG0"/>
<evidence type="ECO:0000313" key="1">
    <source>
        <dbReference type="EMBL" id="KMQ71288.1"/>
    </source>
</evidence>
<reference evidence="1 2" key="1">
    <citation type="journal article" date="2004" name="Int. J. Syst. Evol. Microbiol.">
        <title>Kaistella koreensis gen. nov., sp. nov., a novel member of the Chryseobacterium-Bergeyella-Riemerella branch.</title>
        <authorList>
            <person name="Kim M.K."/>
            <person name="Im W.T."/>
            <person name="Shin Y.K."/>
            <person name="Lim J.H."/>
            <person name="Kim S.H."/>
            <person name="Lee B.C."/>
            <person name="Park M.Y."/>
            <person name="Lee K.Y."/>
            <person name="Lee S.T."/>
        </authorList>
    </citation>
    <scope>NUCLEOTIDE SEQUENCE [LARGE SCALE GENOMIC DNA]</scope>
    <source>
        <strain evidence="1 2">CCUG 49689</strain>
    </source>
</reference>
<proteinExistence type="predicted"/>
<gene>
    <name evidence="1" type="ORF">ACM44_07750</name>
</gene>